<protein>
    <submittedName>
        <fullName evidence="1">Uncharacterized protein</fullName>
    </submittedName>
</protein>
<name>A0A2L1KF49_PSEAI</name>
<proteinExistence type="predicted"/>
<accession>A0A2L1KF49</accession>
<reference evidence="1" key="1">
    <citation type="submission" date="2017-06" db="EMBL/GenBank/DDBJ databases">
        <title>Complete sequence of p12939-PER from clinical Pseudomonas aeruginosa.</title>
        <authorList>
            <person name="Yuan M."/>
            <person name="Feng J."/>
            <person name="Zhan Z."/>
            <person name="Jiang X."/>
            <person name="Zhang D."/>
            <person name="Chen X."/>
            <person name="Zhao X."/>
            <person name="Che J."/>
            <person name="Lu J."/>
            <person name="Xu J."/>
            <person name="Li J."/>
            <person name="Zhou D."/>
        </authorList>
    </citation>
    <scope>NUCLEOTIDE SEQUENCE</scope>
    <source>
        <plasmid evidence="1">p12939-PER</plasmid>
    </source>
</reference>
<keyword evidence="1" id="KW-0614">Plasmid</keyword>
<dbReference type="EMBL" id="MF344569">
    <property type="protein sequence ID" value="AVE20957.1"/>
    <property type="molecule type" value="Genomic_DNA"/>
</dbReference>
<organism evidence="1">
    <name type="scientific">Pseudomonas aeruginosa</name>
    <dbReference type="NCBI Taxonomy" id="287"/>
    <lineage>
        <taxon>Bacteria</taxon>
        <taxon>Pseudomonadati</taxon>
        <taxon>Pseudomonadota</taxon>
        <taxon>Gammaproteobacteria</taxon>
        <taxon>Pseudomonadales</taxon>
        <taxon>Pseudomonadaceae</taxon>
        <taxon>Pseudomonas</taxon>
    </lineage>
</organism>
<sequence>MNSLPEQKIQGGTVTLHVPFLGLAQWQAGLFPDASSWGDQPACANRSFNLECSQCQPLATPCQACPW</sequence>
<evidence type="ECO:0000313" key="1">
    <source>
        <dbReference type="EMBL" id="AVE20957.1"/>
    </source>
</evidence>
<geneLocation type="plasmid" evidence="1">
    <name>p12939-PER</name>
</geneLocation>
<dbReference type="AlphaFoldDB" id="A0A2L1KF49"/>